<feature type="compositionally biased region" description="Low complexity" evidence="1">
    <location>
        <begin position="128"/>
        <end position="142"/>
    </location>
</feature>
<protein>
    <recommendedName>
        <fullName evidence="5">DUF2304 domain-containing protein</fullName>
    </recommendedName>
</protein>
<proteinExistence type="predicted"/>
<evidence type="ECO:0000256" key="1">
    <source>
        <dbReference type="SAM" id="MobiDB-lite"/>
    </source>
</evidence>
<comment type="caution">
    <text evidence="3">The sequence shown here is derived from an EMBL/GenBank/DDBJ whole genome shotgun (WGS) entry which is preliminary data.</text>
</comment>
<feature type="transmembrane region" description="Helical" evidence="2">
    <location>
        <begin position="69"/>
        <end position="87"/>
    </location>
</feature>
<evidence type="ECO:0008006" key="5">
    <source>
        <dbReference type="Google" id="ProtNLM"/>
    </source>
</evidence>
<keyword evidence="2" id="KW-1133">Transmembrane helix</keyword>
<evidence type="ECO:0000313" key="3">
    <source>
        <dbReference type="EMBL" id="MDQ0190115.1"/>
    </source>
</evidence>
<accession>A0ABT9XJ16</accession>
<reference evidence="3 4" key="1">
    <citation type="submission" date="2023-07" db="EMBL/GenBank/DDBJ databases">
        <title>Genomic Encyclopedia of Type Strains, Phase IV (KMG-IV): sequencing the most valuable type-strain genomes for metagenomic binning, comparative biology and taxonomic classification.</title>
        <authorList>
            <person name="Goeker M."/>
        </authorList>
    </citation>
    <scope>NUCLEOTIDE SEQUENCE [LARGE SCALE GENOMIC DNA]</scope>
    <source>
        <strain evidence="3 4">DSM 4006</strain>
    </source>
</reference>
<feature type="transmembrane region" description="Helical" evidence="2">
    <location>
        <begin position="35"/>
        <end position="54"/>
    </location>
</feature>
<dbReference type="EMBL" id="JAUSTP010000014">
    <property type="protein sequence ID" value="MDQ0190115.1"/>
    <property type="molecule type" value="Genomic_DNA"/>
</dbReference>
<sequence length="151" mass="16166">MSALLRLTIFVIALVYTIGNLYLMTRKKLGERTTILWLFGTIAALFVAMFPGVLNRVAAWVGVDYPPALLYLVAILVLLTIVIYQSTQISQLDHRLREIGQSVAILEAKLHQVSAPRAAAENQPVRSAAGGPMAGEGAAVREGGAGSHVNA</sequence>
<organism evidence="3 4">
    <name type="scientific">Alicyclobacillus cycloheptanicus</name>
    <dbReference type="NCBI Taxonomy" id="1457"/>
    <lineage>
        <taxon>Bacteria</taxon>
        <taxon>Bacillati</taxon>
        <taxon>Bacillota</taxon>
        <taxon>Bacilli</taxon>
        <taxon>Bacillales</taxon>
        <taxon>Alicyclobacillaceae</taxon>
        <taxon>Alicyclobacillus</taxon>
    </lineage>
</organism>
<evidence type="ECO:0000313" key="4">
    <source>
        <dbReference type="Proteomes" id="UP001232973"/>
    </source>
</evidence>
<keyword evidence="2" id="KW-0472">Membrane</keyword>
<feature type="transmembrane region" description="Helical" evidence="2">
    <location>
        <begin position="6"/>
        <end position="23"/>
    </location>
</feature>
<dbReference type="InterPro" id="IPR019277">
    <property type="entry name" value="DUF2304"/>
</dbReference>
<evidence type="ECO:0000256" key="2">
    <source>
        <dbReference type="SAM" id="Phobius"/>
    </source>
</evidence>
<dbReference type="Proteomes" id="UP001232973">
    <property type="component" value="Unassembled WGS sequence"/>
</dbReference>
<keyword evidence="4" id="KW-1185">Reference proteome</keyword>
<dbReference type="RefSeq" id="WP_274456869.1">
    <property type="nucleotide sequence ID" value="NZ_CP067097.1"/>
</dbReference>
<name>A0ABT9XJ16_9BACL</name>
<keyword evidence="2" id="KW-0812">Transmembrane</keyword>
<feature type="region of interest" description="Disordered" evidence="1">
    <location>
        <begin position="117"/>
        <end position="151"/>
    </location>
</feature>
<gene>
    <name evidence="3" type="ORF">J2S03_001978</name>
</gene>
<dbReference type="Pfam" id="PF10066">
    <property type="entry name" value="DUF2304"/>
    <property type="match status" value="1"/>
</dbReference>